<dbReference type="EMBL" id="JABWDY010037966">
    <property type="protein sequence ID" value="KAF5180029.1"/>
    <property type="molecule type" value="Genomic_DNA"/>
</dbReference>
<dbReference type="CDD" id="cd01837">
    <property type="entry name" value="SGNH_plant_lipase_like"/>
    <property type="match status" value="1"/>
</dbReference>
<dbReference type="PANTHER" id="PTHR22835:SF517">
    <property type="entry name" value="GDSL-LIKE LIPASE_ACYLHYDROLASE FAMILY PROTEIN, EXPRESSED"/>
    <property type="match status" value="1"/>
</dbReference>
<protein>
    <submittedName>
        <fullName evidence="5">GDSL esterase/lipase</fullName>
    </submittedName>
</protein>
<comment type="caution">
    <text evidence="5">The sequence shown here is derived from an EMBL/GenBank/DDBJ whole genome shotgun (WGS) entry which is preliminary data.</text>
</comment>
<dbReference type="OrthoDB" id="1600564at2759"/>
<proteinExistence type="inferred from homology"/>
<name>A0A7J6V4N8_THATH</name>
<keyword evidence="2" id="KW-0732">Signal</keyword>
<dbReference type="InterPro" id="IPR035669">
    <property type="entry name" value="SGNH_plant_lipase-like"/>
</dbReference>
<keyword evidence="4" id="KW-0325">Glycoprotein</keyword>
<dbReference type="Gene3D" id="3.40.50.1110">
    <property type="entry name" value="SGNH hydrolase"/>
    <property type="match status" value="1"/>
</dbReference>
<accession>A0A7J6V4N8</accession>
<comment type="similarity">
    <text evidence="1">Belongs to the 'GDSL' lipolytic enzyme family.</text>
</comment>
<dbReference type="SUPFAM" id="SSF52266">
    <property type="entry name" value="SGNH hydrolase"/>
    <property type="match status" value="1"/>
</dbReference>
<organism evidence="5 6">
    <name type="scientific">Thalictrum thalictroides</name>
    <name type="common">Rue-anemone</name>
    <name type="synonym">Anemone thalictroides</name>
    <dbReference type="NCBI Taxonomy" id="46969"/>
    <lineage>
        <taxon>Eukaryota</taxon>
        <taxon>Viridiplantae</taxon>
        <taxon>Streptophyta</taxon>
        <taxon>Embryophyta</taxon>
        <taxon>Tracheophyta</taxon>
        <taxon>Spermatophyta</taxon>
        <taxon>Magnoliopsida</taxon>
        <taxon>Ranunculales</taxon>
        <taxon>Ranunculaceae</taxon>
        <taxon>Thalictroideae</taxon>
        <taxon>Thalictrum</taxon>
    </lineage>
</organism>
<evidence type="ECO:0000313" key="5">
    <source>
        <dbReference type="EMBL" id="KAF5180029.1"/>
    </source>
</evidence>
<reference evidence="5 6" key="1">
    <citation type="submission" date="2020-06" db="EMBL/GenBank/DDBJ databases">
        <title>Transcriptomic and genomic resources for Thalictrum thalictroides and T. hernandezii: Facilitating candidate gene discovery in an emerging model plant lineage.</title>
        <authorList>
            <person name="Arias T."/>
            <person name="Riano-Pachon D.M."/>
            <person name="Di Stilio V.S."/>
        </authorList>
    </citation>
    <scope>NUCLEOTIDE SEQUENCE [LARGE SCALE GENOMIC DNA]</scope>
    <source>
        <strain evidence="6">cv. WT478/WT964</strain>
        <tissue evidence="5">Leaves</tissue>
    </source>
</reference>
<dbReference type="GO" id="GO:0016788">
    <property type="term" value="F:hydrolase activity, acting on ester bonds"/>
    <property type="evidence" value="ECO:0007669"/>
    <property type="project" value="InterPro"/>
</dbReference>
<dbReference type="Pfam" id="PF00657">
    <property type="entry name" value="Lipase_GDSL"/>
    <property type="match status" value="1"/>
</dbReference>
<dbReference type="InterPro" id="IPR036514">
    <property type="entry name" value="SGNH_hydro_sf"/>
</dbReference>
<gene>
    <name evidence="5" type="ORF">FRX31_030383</name>
</gene>
<keyword evidence="6" id="KW-1185">Reference proteome</keyword>
<dbReference type="Proteomes" id="UP000554482">
    <property type="component" value="Unassembled WGS sequence"/>
</dbReference>
<evidence type="ECO:0000256" key="1">
    <source>
        <dbReference type="ARBA" id="ARBA00008668"/>
    </source>
</evidence>
<keyword evidence="3" id="KW-0378">Hydrolase</keyword>
<evidence type="ECO:0000256" key="4">
    <source>
        <dbReference type="ARBA" id="ARBA00023180"/>
    </source>
</evidence>
<evidence type="ECO:0000256" key="3">
    <source>
        <dbReference type="ARBA" id="ARBA00022801"/>
    </source>
</evidence>
<dbReference type="PANTHER" id="PTHR22835">
    <property type="entry name" value="ZINC FINGER FYVE DOMAIN CONTAINING PROTEIN"/>
    <property type="match status" value="1"/>
</dbReference>
<dbReference type="AlphaFoldDB" id="A0A7J6V4N8"/>
<dbReference type="InterPro" id="IPR001087">
    <property type="entry name" value="GDSL"/>
</dbReference>
<sequence>MTRTGLKLFRKDSPSTATLCSLILSSDATFGFRYLRNRFGNRRFKFPVVPVGNRTRCDYNAIYQFGDSMSDTGNLIREGPLGIFLPFAHLPYGETTFGEATGRCSNGLLMIDFLANALGLPLLNPYLDKNATFSQGVNFAVAGSTALQTERLLENRILSPVTNSSIPVQYNWFLDHLNSICSSQTDCAKILGQALFMVGETGGNDFNYALLQGKTIQETQSLVPGVVDNIIDLARKLINLGAKRLVIPGNFPIGCFPIYLTAFQTSDTSAYDDKHCLKDLNEFALYQNQYLQGAIQHLRKEHPGVVIMYADYYTAFQSVFRRASQLGFDEASTQKACCGCGGDYNFSLLRMCGLPGVSACSNPDQYISWDGIHPTQATFQRMAEFLITELSIFHCY</sequence>
<evidence type="ECO:0000256" key="2">
    <source>
        <dbReference type="ARBA" id="ARBA00022729"/>
    </source>
</evidence>
<evidence type="ECO:0000313" key="6">
    <source>
        <dbReference type="Proteomes" id="UP000554482"/>
    </source>
</evidence>